<keyword evidence="7" id="KW-0653">Protein transport</keyword>
<dbReference type="Proteomes" id="UP000640509">
    <property type="component" value="Unassembled WGS sequence"/>
</dbReference>
<feature type="region of interest" description="Disordered" evidence="10">
    <location>
        <begin position="246"/>
        <end position="272"/>
    </location>
</feature>
<dbReference type="InterPro" id="IPR025691">
    <property type="entry name" value="GspL_pp_dom"/>
</dbReference>
<feature type="transmembrane region" description="Helical" evidence="11">
    <location>
        <begin position="210"/>
        <end position="230"/>
    </location>
</feature>
<evidence type="ECO:0000256" key="3">
    <source>
        <dbReference type="ARBA" id="ARBA00022448"/>
    </source>
</evidence>
<organism evidence="14 15">
    <name type="scientific">Paracoccus acridae</name>
    <dbReference type="NCBI Taxonomy" id="1795310"/>
    <lineage>
        <taxon>Bacteria</taxon>
        <taxon>Pseudomonadati</taxon>
        <taxon>Pseudomonadota</taxon>
        <taxon>Alphaproteobacteria</taxon>
        <taxon>Rhodobacterales</taxon>
        <taxon>Paracoccaceae</taxon>
        <taxon>Paracoccus</taxon>
    </lineage>
</organism>
<evidence type="ECO:0000259" key="13">
    <source>
        <dbReference type="Pfam" id="PF12693"/>
    </source>
</evidence>
<protein>
    <recommendedName>
        <fullName evidence="16">GspL cytoplasmic actin-ATPase-like domain-containing protein</fullName>
    </recommendedName>
</protein>
<comment type="similarity">
    <text evidence="2">Belongs to the GSP L family.</text>
</comment>
<keyword evidence="3" id="KW-0813">Transport</keyword>
<evidence type="ECO:0000256" key="11">
    <source>
        <dbReference type="SAM" id="Phobius"/>
    </source>
</evidence>
<sequence>MSLAPALAKRVDPPGHGPMALPGVNDGTVGKDAITIPCEHVLLARVKLPSVPRRDRQAALRSAVEDLLAEPLDQVHIAAGPELGQDERLVAVLRHSVMAEWALLADAGHARLVPDVLDLPVPPMGSLHASEAGGRVLVRLPDGTGLATRTEVFPTFWRAAGMPGIVLFGGQLPPELQIVAVQAMPEDPPPEALTFDLMTDRYARKGRRRVKGIAAVALLALIGHLAILGAETIALERIAQRQAALGRGEAADSPTDPQTIRPEAGQQRQANTAREGLATGGVLPLLTQVSEALPAFDDGMVVRTLTFDARTGELGMLVEGQDLAALHDLESRLGAAGLNISSGAATSSNGTAEMRLVIRGPIHGQ</sequence>
<evidence type="ECO:0008006" key="16">
    <source>
        <dbReference type="Google" id="ProtNLM"/>
    </source>
</evidence>
<dbReference type="NCBIfam" id="TIGR01709">
    <property type="entry name" value="typeII_sec_gspL"/>
    <property type="match status" value="1"/>
</dbReference>
<comment type="caution">
    <text evidence="14">The sequence shown here is derived from an EMBL/GenBank/DDBJ whole genome shotgun (WGS) entry which is preliminary data.</text>
</comment>
<evidence type="ECO:0000313" key="15">
    <source>
        <dbReference type="Proteomes" id="UP000640509"/>
    </source>
</evidence>
<name>A0ABQ1VJV0_9RHOB</name>
<dbReference type="Gene3D" id="3.30.1360.100">
    <property type="entry name" value="General secretion pathway protein M, EpsM"/>
    <property type="match status" value="1"/>
</dbReference>
<feature type="domain" description="GspL cytoplasmic actin-ATPase-like" evidence="12">
    <location>
        <begin position="34"/>
        <end position="157"/>
    </location>
</feature>
<evidence type="ECO:0000259" key="12">
    <source>
        <dbReference type="Pfam" id="PF05134"/>
    </source>
</evidence>
<keyword evidence="15" id="KW-1185">Reference proteome</keyword>
<feature type="domain" description="GspL periplasmic" evidence="13">
    <location>
        <begin position="208"/>
        <end position="359"/>
    </location>
</feature>
<evidence type="ECO:0000256" key="1">
    <source>
        <dbReference type="ARBA" id="ARBA00004377"/>
    </source>
</evidence>
<dbReference type="InterPro" id="IPR043129">
    <property type="entry name" value="ATPase_NBD"/>
</dbReference>
<evidence type="ECO:0000256" key="2">
    <source>
        <dbReference type="ARBA" id="ARBA00005318"/>
    </source>
</evidence>
<dbReference type="Pfam" id="PF05134">
    <property type="entry name" value="T2SSL"/>
    <property type="match status" value="1"/>
</dbReference>
<dbReference type="EMBL" id="BMIV01000010">
    <property type="protein sequence ID" value="GGF73939.1"/>
    <property type="molecule type" value="Genomic_DNA"/>
</dbReference>
<keyword evidence="4" id="KW-1003">Cell membrane</keyword>
<evidence type="ECO:0000256" key="8">
    <source>
        <dbReference type="ARBA" id="ARBA00022989"/>
    </source>
</evidence>
<evidence type="ECO:0000256" key="10">
    <source>
        <dbReference type="SAM" id="MobiDB-lite"/>
    </source>
</evidence>
<keyword evidence="6 11" id="KW-0812">Transmembrane</keyword>
<dbReference type="Gene3D" id="3.30.420.380">
    <property type="match status" value="1"/>
</dbReference>
<keyword evidence="9 11" id="KW-0472">Membrane</keyword>
<dbReference type="PIRSF" id="PIRSF015761">
    <property type="entry name" value="Protein_L"/>
    <property type="match status" value="1"/>
</dbReference>
<reference evidence="15" key="1">
    <citation type="journal article" date="2019" name="Int. J. Syst. Evol. Microbiol.">
        <title>The Global Catalogue of Microorganisms (GCM) 10K type strain sequencing project: providing services to taxonomists for standard genome sequencing and annotation.</title>
        <authorList>
            <consortium name="The Broad Institute Genomics Platform"/>
            <consortium name="The Broad Institute Genome Sequencing Center for Infectious Disease"/>
            <person name="Wu L."/>
            <person name="Ma J."/>
        </authorList>
    </citation>
    <scope>NUCLEOTIDE SEQUENCE [LARGE SCALE GENOMIC DNA]</scope>
    <source>
        <strain evidence="15">CGMCC 1.15419</strain>
    </source>
</reference>
<evidence type="ECO:0000256" key="5">
    <source>
        <dbReference type="ARBA" id="ARBA00022519"/>
    </source>
</evidence>
<keyword evidence="5" id="KW-0997">Cell inner membrane</keyword>
<keyword evidence="8 11" id="KW-1133">Transmembrane helix</keyword>
<evidence type="ECO:0000256" key="6">
    <source>
        <dbReference type="ARBA" id="ARBA00022692"/>
    </source>
</evidence>
<evidence type="ECO:0000313" key="14">
    <source>
        <dbReference type="EMBL" id="GGF73939.1"/>
    </source>
</evidence>
<proteinExistence type="inferred from homology"/>
<dbReference type="InterPro" id="IPR007812">
    <property type="entry name" value="T2SS_protein-GspL"/>
</dbReference>
<gene>
    <name evidence="14" type="ORF">GCM10011402_28200</name>
</gene>
<feature type="region of interest" description="Disordered" evidence="10">
    <location>
        <begin position="1"/>
        <end position="24"/>
    </location>
</feature>
<dbReference type="InterPro" id="IPR024230">
    <property type="entry name" value="GspL_cyto_dom"/>
</dbReference>
<comment type="subcellular location">
    <subcellularLocation>
        <location evidence="1">Cell inner membrane</location>
        <topology evidence="1">Single-pass membrane protein</topology>
    </subcellularLocation>
</comment>
<evidence type="ECO:0000256" key="4">
    <source>
        <dbReference type="ARBA" id="ARBA00022475"/>
    </source>
</evidence>
<dbReference type="SUPFAM" id="SSF53067">
    <property type="entry name" value="Actin-like ATPase domain"/>
    <property type="match status" value="1"/>
</dbReference>
<dbReference type="Pfam" id="PF12693">
    <property type="entry name" value="GspL_C"/>
    <property type="match status" value="1"/>
</dbReference>
<accession>A0ABQ1VJV0</accession>
<evidence type="ECO:0000256" key="9">
    <source>
        <dbReference type="ARBA" id="ARBA00023136"/>
    </source>
</evidence>
<evidence type="ECO:0000256" key="7">
    <source>
        <dbReference type="ARBA" id="ARBA00022927"/>
    </source>
</evidence>